<dbReference type="KEGG" id="eiv:EIN_398830"/>
<dbReference type="RefSeq" id="XP_004258684.1">
    <property type="nucleotide sequence ID" value="XM_004258636.1"/>
</dbReference>
<accession>A0A0A1UA34</accession>
<feature type="transmembrane region" description="Helical" evidence="1">
    <location>
        <begin position="63"/>
        <end position="84"/>
    </location>
</feature>
<dbReference type="VEuPathDB" id="AmoebaDB:EIN_398830"/>
<dbReference type="GeneID" id="14890864"/>
<protein>
    <recommendedName>
        <fullName evidence="4">Dolichol kinase</fullName>
    </recommendedName>
</protein>
<name>A0A0A1UA34_ENTIV</name>
<feature type="transmembrane region" description="Helical" evidence="1">
    <location>
        <begin position="40"/>
        <end position="57"/>
    </location>
</feature>
<evidence type="ECO:0008006" key="4">
    <source>
        <dbReference type="Google" id="ProtNLM"/>
    </source>
</evidence>
<dbReference type="OMA" id="NSHYHRI"/>
<dbReference type="Proteomes" id="UP000014680">
    <property type="component" value="Unassembled WGS sequence"/>
</dbReference>
<keyword evidence="1" id="KW-0472">Membrane</keyword>
<dbReference type="GO" id="GO:0006654">
    <property type="term" value="P:phosphatidic acid biosynthetic process"/>
    <property type="evidence" value="ECO:0007669"/>
    <property type="project" value="TreeGrafter"/>
</dbReference>
<dbReference type="PANTHER" id="PTHR31303:SF1">
    <property type="entry name" value="CTP-DEPENDENT DIACYLGLYCEROL KINASE 1"/>
    <property type="match status" value="1"/>
</dbReference>
<feature type="transmembrane region" description="Helical" evidence="1">
    <location>
        <begin position="165"/>
        <end position="183"/>
    </location>
</feature>
<gene>
    <name evidence="2" type="ORF">EIN_398830</name>
</gene>
<evidence type="ECO:0000313" key="2">
    <source>
        <dbReference type="EMBL" id="ELP91913.1"/>
    </source>
</evidence>
<organism evidence="2 3">
    <name type="scientific">Entamoeba invadens IP1</name>
    <dbReference type="NCBI Taxonomy" id="370355"/>
    <lineage>
        <taxon>Eukaryota</taxon>
        <taxon>Amoebozoa</taxon>
        <taxon>Evosea</taxon>
        <taxon>Archamoebae</taxon>
        <taxon>Mastigamoebida</taxon>
        <taxon>Entamoebidae</taxon>
        <taxon>Entamoeba</taxon>
    </lineage>
</organism>
<evidence type="ECO:0000256" key="1">
    <source>
        <dbReference type="SAM" id="Phobius"/>
    </source>
</evidence>
<proteinExistence type="predicted"/>
<keyword evidence="3" id="KW-1185">Reference proteome</keyword>
<dbReference type="GO" id="GO:0004143">
    <property type="term" value="F:ATP-dependent diacylglycerol kinase activity"/>
    <property type="evidence" value="ECO:0007669"/>
    <property type="project" value="InterPro"/>
</dbReference>
<keyword evidence="1" id="KW-1133">Transmembrane helix</keyword>
<dbReference type="InterPro" id="IPR037997">
    <property type="entry name" value="Dgk1-like"/>
</dbReference>
<feature type="transmembrane region" description="Helical" evidence="1">
    <location>
        <begin position="105"/>
        <end position="124"/>
    </location>
</feature>
<feature type="transmembrane region" description="Helical" evidence="1">
    <location>
        <begin position="6"/>
        <end position="28"/>
    </location>
</feature>
<dbReference type="OrthoDB" id="5673at2759"/>
<dbReference type="EMBL" id="KB206411">
    <property type="protein sequence ID" value="ELP91913.1"/>
    <property type="molecule type" value="Genomic_DNA"/>
</dbReference>
<dbReference type="AlphaFoldDB" id="A0A0A1UA34"/>
<evidence type="ECO:0000313" key="3">
    <source>
        <dbReference type="Proteomes" id="UP000014680"/>
    </source>
</evidence>
<reference evidence="2 3" key="1">
    <citation type="submission" date="2012-10" db="EMBL/GenBank/DDBJ databases">
        <authorList>
            <person name="Zafar N."/>
            <person name="Inman J."/>
            <person name="Hall N."/>
            <person name="Lorenzi H."/>
            <person name="Caler E."/>
        </authorList>
    </citation>
    <scope>NUCLEOTIDE SEQUENCE [LARGE SCALE GENOMIC DNA]</scope>
    <source>
        <strain evidence="2 3">IP1</strain>
    </source>
</reference>
<feature type="transmembrane region" description="Helical" evidence="1">
    <location>
        <begin position="189"/>
        <end position="206"/>
    </location>
</feature>
<dbReference type="PANTHER" id="PTHR31303">
    <property type="entry name" value="CTP-DEPENDENT DIACYLGLYCEROL KINASE 1"/>
    <property type="match status" value="1"/>
</dbReference>
<feature type="transmembrane region" description="Helical" evidence="1">
    <location>
        <begin position="130"/>
        <end position="149"/>
    </location>
</feature>
<dbReference type="GO" id="GO:0005789">
    <property type="term" value="C:endoplasmic reticulum membrane"/>
    <property type="evidence" value="ECO:0007669"/>
    <property type="project" value="TreeGrafter"/>
</dbReference>
<sequence>MESTFTAYLTQNCVLLLLILFIMLFKLFLISDPMVTRKMIHLLTGPIYLLTLPFYPLDSILCRILSSSLPFTVSLLLLFSYTFPTLQLSKIMTGLMSRGGSPHELIQGPFFYSFLVALWSLLFWDSPHAVFPILILAIGDGMAAIIGYYSTNTLPAPFGRKTREGTLAFLLCSFLCELLFSYYFYSKFFFLNSSILAVVGCVMEYISPPIYDNLAVLFSSTAITYALNWS</sequence>
<keyword evidence="1" id="KW-0812">Transmembrane</keyword>